<gene>
    <name evidence="1" type="ORF">GQ671_10330</name>
</gene>
<accession>A0A6N8U7M9</accession>
<dbReference type="RefSeq" id="WP_160656653.1">
    <property type="nucleotide sequence ID" value="NZ_JBHRWU010000001.1"/>
</dbReference>
<name>A0A6N8U7M9_9STAP</name>
<comment type="caution">
    <text evidence="1">The sequence shown here is derived from an EMBL/GenBank/DDBJ whole genome shotgun (WGS) entry which is preliminary data.</text>
</comment>
<organism evidence="1 2">
    <name type="scientific">Salinicoccus hispanicus</name>
    <dbReference type="NCBI Taxonomy" id="157225"/>
    <lineage>
        <taxon>Bacteria</taxon>
        <taxon>Bacillati</taxon>
        <taxon>Bacillota</taxon>
        <taxon>Bacilli</taxon>
        <taxon>Bacillales</taxon>
        <taxon>Staphylococcaceae</taxon>
        <taxon>Salinicoccus</taxon>
    </lineage>
</organism>
<evidence type="ECO:0000313" key="1">
    <source>
        <dbReference type="EMBL" id="MXQ51659.1"/>
    </source>
</evidence>
<dbReference type="PROSITE" id="PS51257">
    <property type="entry name" value="PROKAR_LIPOPROTEIN"/>
    <property type="match status" value="1"/>
</dbReference>
<evidence type="ECO:0000313" key="2">
    <source>
        <dbReference type="Proteomes" id="UP000436284"/>
    </source>
</evidence>
<sequence length="207" mass="23516">MRKASLLIIFLIMVLAGCGNEKNSMGMLSLSERENQLASALAETTFAYDLEHKNLDKPHFNVWVEEYVHGEKQEEYLMMHSMMRTEKSEDERLYFSIQGTGEDSEKKIVRIIHADNRGHSMSSKHDVMLNKEGSDSWSSSNEIDEPDFSDEQEVVIGIVQYADTEIGITGVVPEVLNNGTRSAEELFKDNPVSYLIKAQFSSEQRSQ</sequence>
<dbReference type="EMBL" id="WUUK01000004">
    <property type="protein sequence ID" value="MXQ51659.1"/>
    <property type="molecule type" value="Genomic_DNA"/>
</dbReference>
<dbReference type="Proteomes" id="UP000436284">
    <property type="component" value="Unassembled WGS sequence"/>
</dbReference>
<dbReference type="AlphaFoldDB" id="A0A6N8U7M9"/>
<protein>
    <submittedName>
        <fullName evidence="1">Uncharacterized protein</fullName>
    </submittedName>
</protein>
<reference evidence="1 2" key="1">
    <citation type="submission" date="2019-12" db="EMBL/GenBank/DDBJ databases">
        <title>Salinicoccus cyprini sp. nov., isolated from gastro-intestinal tract of mirror carp, Cyprinus carpio var. specularis, collected from Gobind Sagar Reservoir, Himachal Pradesh, India.</title>
        <authorList>
            <person name="Talwar C."/>
            <person name="Singh A.K."/>
            <person name="Lal R."/>
            <person name="Negi R.K."/>
        </authorList>
    </citation>
    <scope>NUCLEOTIDE SEQUENCE [LARGE SCALE GENOMIC DNA]</scope>
    <source>
        <strain evidence="1 2">J-82</strain>
    </source>
</reference>
<dbReference type="OrthoDB" id="2456338at2"/>
<proteinExistence type="predicted"/>
<keyword evidence="2" id="KW-1185">Reference proteome</keyword>